<name>V8G1U3_9BURK</name>
<gene>
    <name evidence="2" type="ORF">V757_08445</name>
</gene>
<keyword evidence="1" id="KW-0472">Membrane</keyword>
<evidence type="ECO:0000313" key="2">
    <source>
        <dbReference type="EMBL" id="ETD70051.1"/>
    </source>
</evidence>
<feature type="transmembrane region" description="Helical" evidence="1">
    <location>
        <begin position="35"/>
        <end position="56"/>
    </location>
</feature>
<sequence>MVAQWILAFGAKQDYAFLASYSNQIVDYLNSINKYIWWGLVLFGSVLLYFILSGWISSSLKKASHIVPNQEVMEELIPKLSKNAQHVLLWVWNDQREPITIQNLYDTRNQLRHDRISRLAQINRQRELLGYSMLPTQAEKDNQRELEKVEHVLGNIDLNLTKEDSPTH</sequence>
<accession>V8G1U3</accession>
<proteinExistence type="predicted"/>
<keyword evidence="1" id="KW-0812">Transmembrane</keyword>
<dbReference type="EMBL" id="AYSV01000091">
    <property type="protein sequence ID" value="ETD70051.1"/>
    <property type="molecule type" value="Genomic_DNA"/>
</dbReference>
<dbReference type="OrthoDB" id="8634640at2"/>
<dbReference type="Proteomes" id="UP000018766">
    <property type="component" value="Unassembled WGS sequence"/>
</dbReference>
<dbReference type="AlphaFoldDB" id="V8G1U3"/>
<evidence type="ECO:0000256" key="1">
    <source>
        <dbReference type="SAM" id="Phobius"/>
    </source>
</evidence>
<dbReference type="RefSeq" id="WP_023951670.1">
    <property type="nucleotide sequence ID" value="NZ_AYSV01000091.1"/>
</dbReference>
<comment type="caution">
    <text evidence="2">The sequence shown here is derived from an EMBL/GenBank/DDBJ whole genome shotgun (WGS) entry which is preliminary data.</text>
</comment>
<keyword evidence="1" id="KW-1133">Transmembrane helix</keyword>
<organism evidence="2 3">
    <name type="scientific">Pelistega indica</name>
    <dbReference type="NCBI Taxonomy" id="1414851"/>
    <lineage>
        <taxon>Bacteria</taxon>
        <taxon>Pseudomonadati</taxon>
        <taxon>Pseudomonadota</taxon>
        <taxon>Betaproteobacteria</taxon>
        <taxon>Burkholderiales</taxon>
        <taxon>Alcaligenaceae</taxon>
        <taxon>Pelistega</taxon>
    </lineage>
</organism>
<evidence type="ECO:0000313" key="3">
    <source>
        <dbReference type="Proteomes" id="UP000018766"/>
    </source>
</evidence>
<keyword evidence="3" id="KW-1185">Reference proteome</keyword>
<reference evidence="2 3" key="1">
    <citation type="submission" date="2013-11" db="EMBL/GenBank/DDBJ databases">
        <title>Genomic analysis of Pelistega sp. HM-7.</title>
        <authorList>
            <person name="Kumbhare S.V."/>
            <person name="Shetty S.A."/>
            <person name="Sharma O."/>
            <person name="Dhotre D.P."/>
        </authorList>
    </citation>
    <scope>NUCLEOTIDE SEQUENCE [LARGE SCALE GENOMIC DNA]</scope>
    <source>
        <strain evidence="2 3">HM-7</strain>
    </source>
</reference>
<protein>
    <submittedName>
        <fullName evidence="2">Uncharacterized protein</fullName>
    </submittedName>
</protein>